<dbReference type="InterPro" id="IPR051043">
    <property type="entry name" value="Sulfatase_Mod_Factor_Kinase"/>
</dbReference>
<dbReference type="AlphaFoldDB" id="A0A3B0UWP0"/>
<dbReference type="SUPFAM" id="SSF56436">
    <property type="entry name" value="C-type lectin-like"/>
    <property type="match status" value="1"/>
</dbReference>
<reference evidence="2" key="1">
    <citation type="submission" date="2018-06" db="EMBL/GenBank/DDBJ databases">
        <authorList>
            <person name="Zhirakovskaya E."/>
        </authorList>
    </citation>
    <scope>NUCLEOTIDE SEQUENCE</scope>
</reference>
<dbReference type="GO" id="GO:0120147">
    <property type="term" value="F:formylglycine-generating oxidase activity"/>
    <property type="evidence" value="ECO:0007669"/>
    <property type="project" value="TreeGrafter"/>
</dbReference>
<evidence type="ECO:0000259" key="1">
    <source>
        <dbReference type="Pfam" id="PF03781"/>
    </source>
</evidence>
<evidence type="ECO:0000313" key="2">
    <source>
        <dbReference type="EMBL" id="VAW29797.1"/>
    </source>
</evidence>
<dbReference type="Pfam" id="PF03781">
    <property type="entry name" value="FGE-sulfatase"/>
    <property type="match status" value="1"/>
</dbReference>
<dbReference type="PANTHER" id="PTHR23150:SF19">
    <property type="entry name" value="FORMYLGLYCINE-GENERATING ENZYME"/>
    <property type="match status" value="1"/>
</dbReference>
<feature type="domain" description="Sulfatase-modifying factor enzyme-like" evidence="1">
    <location>
        <begin position="58"/>
        <end position="339"/>
    </location>
</feature>
<dbReference type="EMBL" id="UOET01000427">
    <property type="protein sequence ID" value="VAW29797.1"/>
    <property type="molecule type" value="Genomic_DNA"/>
</dbReference>
<sequence>MLKFDKLYLVIFSLGAMLLFTTSCSKGGKNISRTTGWAYNNPKNGGFEVIPSKEQKTGPGLVFIEGGTFTMGATEETPFYEWDNPPHKVTVNSFYMDETEVSNIAYLEYIYWLKRVYGQDYPMVVRKALPDTTVWLNKMTYNEPLVENYFRHPAYHNYPVVGVSWLQANAYASWRTDRVNEQQLINAGYLDYDPDQKDDNSFNTEAYLSGQYKGLVKEGKKDLNPNGTGVRKVRYGDGILLPHYRLPTEAEWEYAALGLIGNTVNNRVADRKVYPWNGKGLRSDNKKHYGSYVANFKIGQGDYMGVAGDLNDGASIPAPVMSYWPNDFGLYNMAGNVSE</sequence>
<dbReference type="PROSITE" id="PS51257">
    <property type="entry name" value="PROKAR_LIPOPROTEIN"/>
    <property type="match status" value="1"/>
</dbReference>
<dbReference type="InterPro" id="IPR005532">
    <property type="entry name" value="SUMF_dom"/>
</dbReference>
<dbReference type="InterPro" id="IPR016187">
    <property type="entry name" value="CTDL_fold"/>
</dbReference>
<feature type="non-terminal residue" evidence="2">
    <location>
        <position position="339"/>
    </location>
</feature>
<accession>A0A3B0UWP0</accession>
<protein>
    <submittedName>
        <fullName evidence="2">GldJ</fullName>
    </submittedName>
</protein>
<name>A0A3B0UWP0_9ZZZZ</name>
<dbReference type="InterPro" id="IPR042095">
    <property type="entry name" value="SUMF_sf"/>
</dbReference>
<dbReference type="PANTHER" id="PTHR23150">
    <property type="entry name" value="SULFATASE MODIFYING FACTOR 1, 2"/>
    <property type="match status" value="1"/>
</dbReference>
<dbReference type="Gene3D" id="3.90.1580.10">
    <property type="entry name" value="paralog of FGE (formylglycine-generating enzyme)"/>
    <property type="match status" value="1"/>
</dbReference>
<gene>
    <name evidence="2" type="ORF">MNBD_BACTEROID07-1506</name>
</gene>
<proteinExistence type="predicted"/>
<organism evidence="2">
    <name type="scientific">hydrothermal vent metagenome</name>
    <dbReference type="NCBI Taxonomy" id="652676"/>
    <lineage>
        <taxon>unclassified sequences</taxon>
        <taxon>metagenomes</taxon>
        <taxon>ecological metagenomes</taxon>
    </lineage>
</organism>